<proteinExistence type="predicted"/>
<dbReference type="AlphaFoldDB" id="A0AAD7U2Y3"/>
<comment type="caution">
    <text evidence="4">The sequence shown here is derived from an EMBL/GenBank/DDBJ whole genome shotgun (WGS) entry which is preliminary data.</text>
</comment>
<dbReference type="InterPro" id="IPR000477">
    <property type="entry name" value="RT_dom"/>
</dbReference>
<feature type="compositionally biased region" description="Basic residues" evidence="2">
    <location>
        <begin position="51"/>
        <end position="61"/>
    </location>
</feature>
<dbReference type="Pfam" id="PF00078">
    <property type="entry name" value="RVT_1"/>
    <property type="match status" value="1"/>
</dbReference>
<organism evidence="4 5">
    <name type="scientific">Trametes cubensis</name>
    <dbReference type="NCBI Taxonomy" id="1111947"/>
    <lineage>
        <taxon>Eukaryota</taxon>
        <taxon>Fungi</taxon>
        <taxon>Dikarya</taxon>
        <taxon>Basidiomycota</taxon>
        <taxon>Agaricomycotina</taxon>
        <taxon>Agaricomycetes</taxon>
        <taxon>Polyporales</taxon>
        <taxon>Polyporaceae</taxon>
        <taxon>Trametes</taxon>
    </lineage>
</organism>
<dbReference type="InterPro" id="IPR005135">
    <property type="entry name" value="Endo/exonuclease/phosphatase"/>
</dbReference>
<dbReference type="GO" id="GO:0003824">
    <property type="term" value="F:catalytic activity"/>
    <property type="evidence" value="ECO:0007669"/>
    <property type="project" value="InterPro"/>
</dbReference>
<dbReference type="InterPro" id="IPR043502">
    <property type="entry name" value="DNA/RNA_pol_sf"/>
</dbReference>
<feature type="region of interest" description="Disordered" evidence="2">
    <location>
        <begin position="1"/>
        <end position="61"/>
    </location>
</feature>
<dbReference type="CDD" id="cd09076">
    <property type="entry name" value="L1-EN"/>
    <property type="match status" value="1"/>
</dbReference>
<gene>
    <name evidence="4" type="ORF">ONZ51_g1844</name>
</gene>
<feature type="domain" description="Reverse transcriptase" evidence="3">
    <location>
        <begin position="618"/>
        <end position="907"/>
    </location>
</feature>
<evidence type="ECO:0000259" key="3">
    <source>
        <dbReference type="PROSITE" id="PS50878"/>
    </source>
</evidence>
<sequence>MPHPDEAPGTAEEDGGSPEARAEGAIPTGRGETGIENGEGSRTDEEETRNREKRKQKRKAQVHIKIATLNMKGWGTAARDGPSEKWMRINQVIKERKIAILALQETHLNQERVDTLKRIFGQYMEVVHSADSANETRARGVAFVINRRIFKEPQYTTSTLVDGRALKLNITWSNERKLRLVNIYAPNDAKSSTEFWEELHNQRVGKVDILLGDFNLVEDPIDRYPAKDDRPEPVEALKRLTNKWKLKDGWRGTHENEVAYTYQHTNGTSQSRLDRIYATRSTRKNAGDWNHEEPGIATDHRLAYVEIADTNEPYVGRGRWTMPTHLLRDDKMKQTMLKLAVQFTQEIEAQPARTNERNPQTAYEAFKKRLTTEARNRAKKKVPRMQKRLEALRKDRDALLAKTAKANTPEGTRGGEAGQARTLAPDDESAARNIAILQDRITKLEEKRFEKARRNTATRCKVNNETLSREWIRANYTPPDLEISGIRELRFAGQPGRDAQYTNNSKKMAEIAKDHYNRLQDNGAAPNNPGEHEMAIQEALQPMDAKLSNRHKAKMATKLKKSEVVEAIKTAAINKSPGLDGIRTEVWKEYVKWHESEVKRGGTGPDVAKALTAVFNDIIDHGVIEESTFANGWICPIYKKKDTREIINYRPITLLNADYKLLTRTLAMRLAECADEVIHPDQAGFVPGRSIYSHIKLASLMMEYAEAEEVNGLIVALDQDKAYDRIDHQYLYAALRHANFPETFIRAVRNLYAKAESCVIVNGMMSTMYKIWRGVRQGDPLSCLLFNIAIEPLAAALRKSTLKGIEIPGVGERLITKLFADDTTVYLSQEDEYDTLVGVTQKWCRGSRAKFNEEKTEIIPIGTKEYREKVISTKITSDTGTPLLEGTKIAKDGEPVRILGAWIGNKITSTASWNRITDLVKKHLDR</sequence>
<dbReference type="PROSITE" id="PS50878">
    <property type="entry name" value="RT_POL"/>
    <property type="match status" value="1"/>
</dbReference>
<feature type="region of interest" description="Disordered" evidence="2">
    <location>
        <begin position="403"/>
        <end position="426"/>
    </location>
</feature>
<name>A0AAD7U2Y3_9APHY</name>
<dbReference type="InterPro" id="IPR036691">
    <property type="entry name" value="Endo/exonu/phosph_ase_sf"/>
</dbReference>
<keyword evidence="1" id="KW-0175">Coiled coil</keyword>
<dbReference type="PANTHER" id="PTHR19446">
    <property type="entry name" value="REVERSE TRANSCRIPTASES"/>
    <property type="match status" value="1"/>
</dbReference>
<evidence type="ECO:0000313" key="5">
    <source>
        <dbReference type="Proteomes" id="UP001215151"/>
    </source>
</evidence>
<dbReference type="Proteomes" id="UP001215151">
    <property type="component" value="Unassembled WGS sequence"/>
</dbReference>
<dbReference type="SUPFAM" id="SSF56672">
    <property type="entry name" value="DNA/RNA polymerases"/>
    <property type="match status" value="1"/>
</dbReference>
<feature type="coiled-coil region" evidence="1">
    <location>
        <begin position="375"/>
        <end position="402"/>
    </location>
</feature>
<dbReference type="Pfam" id="PF03372">
    <property type="entry name" value="Exo_endo_phos"/>
    <property type="match status" value="1"/>
</dbReference>
<evidence type="ECO:0000256" key="2">
    <source>
        <dbReference type="SAM" id="MobiDB-lite"/>
    </source>
</evidence>
<dbReference type="SUPFAM" id="SSF56219">
    <property type="entry name" value="DNase I-like"/>
    <property type="match status" value="1"/>
</dbReference>
<accession>A0AAD7U2Y3</accession>
<reference evidence="4" key="1">
    <citation type="submission" date="2022-11" db="EMBL/GenBank/DDBJ databases">
        <title>Genome Sequence of Cubamyces cubensis.</title>
        <authorList>
            <person name="Buettner E."/>
        </authorList>
    </citation>
    <scope>NUCLEOTIDE SEQUENCE</scope>
    <source>
        <strain evidence="4">MPL-01</strain>
    </source>
</reference>
<dbReference type="CDD" id="cd01650">
    <property type="entry name" value="RT_nLTR_like"/>
    <property type="match status" value="1"/>
</dbReference>
<dbReference type="Gene3D" id="3.60.10.10">
    <property type="entry name" value="Endonuclease/exonuclease/phosphatase"/>
    <property type="match status" value="1"/>
</dbReference>
<evidence type="ECO:0000256" key="1">
    <source>
        <dbReference type="SAM" id="Coils"/>
    </source>
</evidence>
<dbReference type="EMBL" id="JAPEVG010000027">
    <property type="protein sequence ID" value="KAJ8495151.1"/>
    <property type="molecule type" value="Genomic_DNA"/>
</dbReference>
<keyword evidence="5" id="KW-1185">Reference proteome</keyword>
<protein>
    <recommendedName>
        <fullName evidence="3">Reverse transcriptase domain-containing protein</fullName>
    </recommendedName>
</protein>
<evidence type="ECO:0000313" key="4">
    <source>
        <dbReference type="EMBL" id="KAJ8495151.1"/>
    </source>
</evidence>